<keyword evidence="1" id="KW-0805">Transcription regulation</keyword>
<accession>A0A7Y6UMC7</accession>
<dbReference type="RefSeq" id="WP_176352457.1">
    <property type="nucleotide sequence ID" value="NZ_JABWDU010000002.1"/>
</dbReference>
<dbReference type="Pfam" id="PF12833">
    <property type="entry name" value="HTH_18"/>
    <property type="match status" value="1"/>
</dbReference>
<keyword evidence="3" id="KW-0804">Transcription</keyword>
<dbReference type="Proteomes" id="UP000520198">
    <property type="component" value="Unassembled WGS sequence"/>
</dbReference>
<keyword evidence="6" id="KW-1185">Reference proteome</keyword>
<dbReference type="InterPro" id="IPR046532">
    <property type="entry name" value="DUF6597"/>
</dbReference>
<dbReference type="PROSITE" id="PS01124">
    <property type="entry name" value="HTH_ARAC_FAMILY_2"/>
    <property type="match status" value="1"/>
</dbReference>
<dbReference type="GO" id="GO:0043565">
    <property type="term" value="F:sequence-specific DNA binding"/>
    <property type="evidence" value="ECO:0007669"/>
    <property type="project" value="InterPro"/>
</dbReference>
<evidence type="ECO:0000259" key="4">
    <source>
        <dbReference type="PROSITE" id="PS01124"/>
    </source>
</evidence>
<protein>
    <submittedName>
        <fullName evidence="5">AraC family transcriptional regulator</fullName>
    </submittedName>
</protein>
<reference evidence="5 6" key="1">
    <citation type="submission" date="2020-06" db="EMBL/GenBank/DDBJ databases">
        <authorList>
            <person name="Grouzdev D.S."/>
        </authorList>
    </citation>
    <scope>NUCLEOTIDE SEQUENCE [LARGE SCALE GENOMIC DNA]</scope>
    <source>
        <strain evidence="5 6">HO-A22</strain>
    </source>
</reference>
<evidence type="ECO:0000256" key="3">
    <source>
        <dbReference type="ARBA" id="ARBA00023163"/>
    </source>
</evidence>
<proteinExistence type="predicted"/>
<feature type="domain" description="HTH araC/xylS-type" evidence="4">
    <location>
        <begin position="176"/>
        <end position="259"/>
    </location>
</feature>
<dbReference type="EMBL" id="JABWDU010000002">
    <property type="protein sequence ID" value="NVD38834.1"/>
    <property type="molecule type" value="Genomic_DNA"/>
</dbReference>
<keyword evidence="2" id="KW-0238">DNA-binding</keyword>
<dbReference type="GO" id="GO:0003700">
    <property type="term" value="F:DNA-binding transcription factor activity"/>
    <property type="evidence" value="ECO:0007669"/>
    <property type="project" value="InterPro"/>
</dbReference>
<evidence type="ECO:0000256" key="2">
    <source>
        <dbReference type="ARBA" id="ARBA00023125"/>
    </source>
</evidence>
<dbReference type="AlphaFoldDB" id="A0A7Y6UMC7"/>
<dbReference type="InterPro" id="IPR018060">
    <property type="entry name" value="HTH_AraC"/>
</dbReference>
<evidence type="ECO:0000256" key="1">
    <source>
        <dbReference type="ARBA" id="ARBA00023015"/>
    </source>
</evidence>
<evidence type="ECO:0000313" key="6">
    <source>
        <dbReference type="Proteomes" id="UP000520198"/>
    </source>
</evidence>
<dbReference type="InterPro" id="IPR050204">
    <property type="entry name" value="AraC_XylS_family_regulators"/>
</dbReference>
<gene>
    <name evidence="5" type="ORF">HT585_08210</name>
</gene>
<dbReference type="SMART" id="SM00342">
    <property type="entry name" value="HTH_ARAC"/>
    <property type="match status" value="1"/>
</dbReference>
<sequence>MHGTLQPITLAKRCGIYRERSAPASLAAHVECLWSHAIPAGPRLPMAVVPDGCVDIIWSSVGIAVVGPDRVAAFPAIGPGETVVGLRFRTGMAASWLRTSLCELTGSVVPLEAFWGAAAGELFARMAEAGSVAARAAILAQAAEQRLPMIAAPPADIGACLAQLRQVRPTSSDNPIRSLAQATGSSARTLRRRCHEHFGYGAKTLDRILRLQRFLAACRSDAQPSLTTLALDAGYADQAHLTRETRELTSLSPREIRRQLAN</sequence>
<dbReference type="PANTHER" id="PTHR46796:SF15">
    <property type="entry name" value="BLL1074 PROTEIN"/>
    <property type="match status" value="1"/>
</dbReference>
<name>A0A7Y6UMC7_9HYPH</name>
<dbReference type="Gene3D" id="1.10.10.60">
    <property type="entry name" value="Homeodomain-like"/>
    <property type="match status" value="1"/>
</dbReference>
<evidence type="ECO:0000313" key="5">
    <source>
        <dbReference type="EMBL" id="NVD38834.1"/>
    </source>
</evidence>
<dbReference type="Pfam" id="PF20240">
    <property type="entry name" value="DUF6597"/>
    <property type="match status" value="1"/>
</dbReference>
<dbReference type="PANTHER" id="PTHR46796">
    <property type="entry name" value="HTH-TYPE TRANSCRIPTIONAL ACTIVATOR RHAS-RELATED"/>
    <property type="match status" value="1"/>
</dbReference>
<organism evidence="5 6">
    <name type="scientific">Ensifer oleiphilus</name>
    <dbReference type="NCBI Taxonomy" id="2742698"/>
    <lineage>
        <taxon>Bacteria</taxon>
        <taxon>Pseudomonadati</taxon>
        <taxon>Pseudomonadota</taxon>
        <taxon>Alphaproteobacteria</taxon>
        <taxon>Hyphomicrobiales</taxon>
        <taxon>Rhizobiaceae</taxon>
        <taxon>Sinorhizobium/Ensifer group</taxon>
        <taxon>Ensifer</taxon>
    </lineage>
</organism>
<comment type="caution">
    <text evidence="5">The sequence shown here is derived from an EMBL/GenBank/DDBJ whole genome shotgun (WGS) entry which is preliminary data.</text>
</comment>